<dbReference type="KEGG" id="nhy:JQS43_10890"/>
<organism evidence="1 2">
    <name type="scientific">Natronosporangium hydrolyticum</name>
    <dbReference type="NCBI Taxonomy" id="2811111"/>
    <lineage>
        <taxon>Bacteria</taxon>
        <taxon>Bacillati</taxon>
        <taxon>Actinomycetota</taxon>
        <taxon>Actinomycetes</taxon>
        <taxon>Micromonosporales</taxon>
        <taxon>Micromonosporaceae</taxon>
        <taxon>Natronosporangium</taxon>
    </lineage>
</organism>
<name>A0A895YN50_9ACTN</name>
<evidence type="ECO:0000313" key="2">
    <source>
        <dbReference type="Proteomes" id="UP000662857"/>
    </source>
</evidence>
<dbReference type="RefSeq" id="WP_239678968.1">
    <property type="nucleotide sequence ID" value="NZ_CP070499.1"/>
</dbReference>
<reference evidence="1" key="1">
    <citation type="submission" date="2021-02" db="EMBL/GenBank/DDBJ databases">
        <title>Natrosporangium hydrolyticum gen. nov., sp. nov, a haloalkaliphilic actinobacterium from a soda solonchak soil.</title>
        <authorList>
            <person name="Sorokin D.Y."/>
            <person name="Khijniak T.V."/>
            <person name="Zakharycheva A.P."/>
            <person name="Boueva O.V."/>
            <person name="Ariskina E.V."/>
            <person name="Hahnke R.L."/>
            <person name="Bunk B."/>
            <person name="Sproer C."/>
            <person name="Schumann P."/>
            <person name="Evtushenko L.I."/>
            <person name="Kublanov I.V."/>
        </authorList>
    </citation>
    <scope>NUCLEOTIDE SEQUENCE</scope>
    <source>
        <strain evidence="1">DSM 106523</strain>
    </source>
</reference>
<gene>
    <name evidence="1" type="ORF">JQS43_10890</name>
</gene>
<dbReference type="AlphaFoldDB" id="A0A895YN50"/>
<dbReference type="EMBL" id="CP070499">
    <property type="protein sequence ID" value="QSB16733.1"/>
    <property type="molecule type" value="Genomic_DNA"/>
</dbReference>
<dbReference type="Proteomes" id="UP000662857">
    <property type="component" value="Chromosome"/>
</dbReference>
<accession>A0A895YN50</accession>
<evidence type="ECO:0000313" key="1">
    <source>
        <dbReference type="EMBL" id="QSB16733.1"/>
    </source>
</evidence>
<protein>
    <submittedName>
        <fullName evidence="1">Uncharacterized protein</fullName>
    </submittedName>
</protein>
<keyword evidence="2" id="KW-1185">Reference proteome</keyword>
<sequence>MSGPKVGDAFGEALLAVLRSGEKPGIANEIVERDDGFISATDAIRYFGSSESFSAPVRWALGHAHGRVLDVGSDLSIYDCSLARASIGSSPVSRA</sequence>
<proteinExistence type="predicted"/>